<dbReference type="VEuPathDB" id="FungiDB:MMYC01_203263"/>
<accession>A0A175W9U2</accession>
<reference evidence="2 3" key="1">
    <citation type="journal article" date="2016" name="Genome Announc.">
        <title>Genome Sequence of Madurella mycetomatis mm55, Isolated from a Human Mycetoma Case in Sudan.</title>
        <authorList>
            <person name="Smit S."/>
            <person name="Derks M.F."/>
            <person name="Bervoets S."/>
            <person name="Fahal A."/>
            <person name="van Leeuwen W."/>
            <person name="van Belkum A."/>
            <person name="van de Sande W.W."/>
        </authorList>
    </citation>
    <scope>NUCLEOTIDE SEQUENCE [LARGE SCALE GENOMIC DNA]</scope>
    <source>
        <strain evidence="3">mm55</strain>
    </source>
</reference>
<comment type="caution">
    <text evidence="2">The sequence shown here is derived from an EMBL/GenBank/DDBJ whole genome shotgun (WGS) entry which is preliminary data.</text>
</comment>
<dbReference type="EMBL" id="LCTW02000061">
    <property type="protein sequence ID" value="KXX80365.1"/>
    <property type="molecule type" value="Genomic_DNA"/>
</dbReference>
<gene>
    <name evidence="2" type="ORF">MMYC01_203263</name>
</gene>
<protein>
    <recommendedName>
        <fullName evidence="4">Cyanovirin-N domain-containing protein</fullName>
    </recommendedName>
</protein>
<dbReference type="OrthoDB" id="5098780at2759"/>
<organism evidence="2 3">
    <name type="scientific">Madurella mycetomatis</name>
    <dbReference type="NCBI Taxonomy" id="100816"/>
    <lineage>
        <taxon>Eukaryota</taxon>
        <taxon>Fungi</taxon>
        <taxon>Dikarya</taxon>
        <taxon>Ascomycota</taxon>
        <taxon>Pezizomycotina</taxon>
        <taxon>Sordariomycetes</taxon>
        <taxon>Sordariomycetidae</taxon>
        <taxon>Sordariales</taxon>
        <taxon>Sordariales incertae sedis</taxon>
        <taxon>Madurella</taxon>
    </lineage>
</organism>
<keyword evidence="1" id="KW-0732">Signal</keyword>
<evidence type="ECO:0000313" key="2">
    <source>
        <dbReference type="EMBL" id="KXX80365.1"/>
    </source>
</evidence>
<evidence type="ECO:0000313" key="3">
    <source>
        <dbReference type="Proteomes" id="UP000078237"/>
    </source>
</evidence>
<keyword evidence="3" id="KW-1185">Reference proteome</keyword>
<dbReference type="Proteomes" id="UP000078237">
    <property type="component" value="Unassembled WGS sequence"/>
</dbReference>
<dbReference type="AlphaFoldDB" id="A0A175W9U2"/>
<evidence type="ECO:0000256" key="1">
    <source>
        <dbReference type="SAM" id="SignalP"/>
    </source>
</evidence>
<name>A0A175W9U2_9PEZI</name>
<evidence type="ECO:0008006" key="4">
    <source>
        <dbReference type="Google" id="ProtNLM"/>
    </source>
</evidence>
<feature type="chain" id="PRO_5008043790" description="Cyanovirin-N domain-containing protein" evidence="1">
    <location>
        <begin position="19"/>
        <end position="193"/>
    </location>
</feature>
<sequence length="193" mass="20880">MRSFPLVVLGALYTLAAGQDVTSGPNMLDECSCGPIYEAMARCQSAGNNAVRECVCIPNPDGWYPYLHLCRNCLSGTVFFNNLGSTITQLFTSCTQAGGGITSDGQSICASNSAFELCAGLRDGSTGELSWSSFERFSSGENTNGTQLLNISHDDYEHRQRRGFDAINAVDAIDGKYGNRRTLHHVNAKHDTH</sequence>
<dbReference type="STRING" id="100816.A0A175W9U2"/>
<proteinExistence type="predicted"/>
<feature type="signal peptide" evidence="1">
    <location>
        <begin position="1"/>
        <end position="18"/>
    </location>
</feature>